<name>A0ACC5XQH2_PANGG</name>
<evidence type="ECO:0000313" key="1">
    <source>
        <dbReference type="EMBL" id="MCI4393553.1"/>
    </source>
</evidence>
<keyword evidence="2" id="KW-1185">Reference proteome</keyword>
<sequence length="77" mass="8621">MWQRLSGTDTWRRDILFYFENGKTLIGISCLPGSPMMCLGALKICSQFGHNVVYQVQSTGLVLDNTLSNTRLVPDLV</sequence>
<gene>
    <name evidence="1" type="ORF">PGIGA_G00158700</name>
</gene>
<dbReference type="Proteomes" id="UP000829447">
    <property type="component" value="Linkage Group LG26"/>
</dbReference>
<proteinExistence type="predicted"/>
<organism evidence="1 2">
    <name type="scientific">Pangasianodon gigas</name>
    <name type="common">Mekong giant catfish</name>
    <name type="synonym">Pangasius gigas</name>
    <dbReference type="NCBI Taxonomy" id="30993"/>
    <lineage>
        <taxon>Eukaryota</taxon>
        <taxon>Metazoa</taxon>
        <taxon>Chordata</taxon>
        <taxon>Craniata</taxon>
        <taxon>Vertebrata</taxon>
        <taxon>Euteleostomi</taxon>
        <taxon>Actinopterygii</taxon>
        <taxon>Neopterygii</taxon>
        <taxon>Teleostei</taxon>
        <taxon>Ostariophysi</taxon>
        <taxon>Siluriformes</taxon>
        <taxon>Pangasiidae</taxon>
        <taxon>Pangasianodon</taxon>
    </lineage>
</organism>
<accession>A0ACC5XQH2</accession>
<dbReference type="EMBL" id="CM040479">
    <property type="protein sequence ID" value="MCI4393553.1"/>
    <property type="molecule type" value="Genomic_DNA"/>
</dbReference>
<comment type="caution">
    <text evidence="1">The sequence shown here is derived from an EMBL/GenBank/DDBJ whole genome shotgun (WGS) entry which is preliminary data.</text>
</comment>
<reference evidence="1 2" key="1">
    <citation type="journal article" date="2022" name="bioRxiv">
        <title>An ancient truncated duplication of the anti-Mullerian hormone receptor type 2 gene is a potential conserved master sex determinant in the Pangasiidae catfish family.</title>
        <authorList>
            <person name="Wen M."/>
            <person name="Pan Q."/>
            <person name="Jouanno E."/>
            <person name="Montfort J."/>
            <person name="Zahm M."/>
            <person name="Cabau C."/>
            <person name="Klopp C."/>
            <person name="Iampietro C."/>
            <person name="Roques C."/>
            <person name="Bouchez O."/>
            <person name="Castinel A."/>
            <person name="Donnadieu C."/>
            <person name="Parrinello H."/>
            <person name="Poncet C."/>
            <person name="Belmonte E."/>
            <person name="Gautier V."/>
            <person name="Avarre J.-C."/>
            <person name="Dugue R."/>
            <person name="Gustiano R."/>
            <person name="Ha T.T.T."/>
            <person name="Campet M."/>
            <person name="Sriphairoj K."/>
            <person name="Ribolli J."/>
            <person name="de Almeida F.L."/>
            <person name="Desvignes T."/>
            <person name="Postlethwait J.H."/>
            <person name="Bucao C.F."/>
            <person name="Robinson-Rechavi M."/>
            <person name="Bobe J."/>
            <person name="Herpin A."/>
            <person name="Guiguen Y."/>
        </authorList>
    </citation>
    <scope>NUCLEOTIDE SEQUENCE [LARGE SCALE GENOMIC DNA]</scope>
    <source>
        <strain evidence="1">YG-Dec2019</strain>
    </source>
</reference>
<evidence type="ECO:0000313" key="2">
    <source>
        <dbReference type="Proteomes" id="UP000829447"/>
    </source>
</evidence>
<protein>
    <submittedName>
        <fullName evidence="1">Uncharacterized protein</fullName>
    </submittedName>
</protein>